<feature type="transmembrane region" description="Helical" evidence="4">
    <location>
        <begin position="6"/>
        <end position="28"/>
    </location>
</feature>
<dbReference type="InterPro" id="IPR018060">
    <property type="entry name" value="HTH_AraC"/>
</dbReference>
<evidence type="ECO:0000256" key="2">
    <source>
        <dbReference type="ARBA" id="ARBA00023125"/>
    </source>
</evidence>
<dbReference type="Gene3D" id="1.10.10.60">
    <property type="entry name" value="Homeodomain-like"/>
    <property type="match status" value="2"/>
</dbReference>
<gene>
    <name evidence="6" type="ORF">ACFPXP_22220</name>
</gene>
<keyword evidence="3" id="KW-0804">Transcription</keyword>
<accession>A0ABW1IVH8</accession>
<dbReference type="PANTHER" id="PTHR43280">
    <property type="entry name" value="ARAC-FAMILY TRANSCRIPTIONAL REGULATOR"/>
    <property type="match status" value="1"/>
</dbReference>
<dbReference type="Gene3D" id="3.30.450.20">
    <property type="entry name" value="PAS domain"/>
    <property type="match status" value="1"/>
</dbReference>
<dbReference type="Pfam" id="PF12833">
    <property type="entry name" value="HTH_18"/>
    <property type="match status" value="1"/>
</dbReference>
<dbReference type="EMBL" id="JBHSQV010000187">
    <property type="protein sequence ID" value="MFC5989130.1"/>
    <property type="molecule type" value="Genomic_DNA"/>
</dbReference>
<dbReference type="SMART" id="SM00342">
    <property type="entry name" value="HTH_ARAC"/>
    <property type="match status" value="1"/>
</dbReference>
<evidence type="ECO:0000259" key="5">
    <source>
        <dbReference type="PROSITE" id="PS01124"/>
    </source>
</evidence>
<feature type="transmembrane region" description="Helical" evidence="4">
    <location>
        <begin position="294"/>
        <end position="315"/>
    </location>
</feature>
<keyword evidence="1" id="KW-0805">Transcription regulation</keyword>
<dbReference type="InterPro" id="IPR009057">
    <property type="entry name" value="Homeodomain-like_sf"/>
</dbReference>
<dbReference type="PANTHER" id="PTHR43280:SF10">
    <property type="entry name" value="REGULATORY PROTEIN POCR"/>
    <property type="match status" value="1"/>
</dbReference>
<reference evidence="7" key="1">
    <citation type="journal article" date="2019" name="Int. J. Syst. Evol. Microbiol.">
        <title>The Global Catalogue of Microorganisms (GCM) 10K type strain sequencing project: providing services to taxonomists for standard genome sequencing and annotation.</title>
        <authorList>
            <consortium name="The Broad Institute Genomics Platform"/>
            <consortium name="The Broad Institute Genome Sequencing Center for Infectious Disease"/>
            <person name="Wu L."/>
            <person name="Ma J."/>
        </authorList>
    </citation>
    <scope>NUCLEOTIDE SEQUENCE [LARGE SCALE GENOMIC DNA]</scope>
    <source>
        <strain evidence="7">CCM 8749</strain>
    </source>
</reference>
<keyword evidence="4" id="KW-1133">Transmembrane helix</keyword>
<keyword evidence="4" id="KW-0472">Membrane</keyword>
<dbReference type="RefSeq" id="WP_379896693.1">
    <property type="nucleotide sequence ID" value="NZ_CBCSCT010000002.1"/>
</dbReference>
<proteinExistence type="predicted"/>
<comment type="caution">
    <text evidence="6">The sequence shown here is derived from an EMBL/GenBank/DDBJ whole genome shotgun (WGS) entry which is preliminary data.</text>
</comment>
<feature type="domain" description="HTH araC/xylS-type" evidence="5">
    <location>
        <begin position="666"/>
        <end position="764"/>
    </location>
</feature>
<protein>
    <submittedName>
        <fullName evidence="6">Helix-turn-helix domain-containing protein</fullName>
    </submittedName>
</protein>
<evidence type="ECO:0000256" key="3">
    <source>
        <dbReference type="ARBA" id="ARBA00023163"/>
    </source>
</evidence>
<evidence type="ECO:0000256" key="1">
    <source>
        <dbReference type="ARBA" id="ARBA00023015"/>
    </source>
</evidence>
<keyword evidence="7" id="KW-1185">Reference proteome</keyword>
<keyword evidence="2" id="KW-0238">DNA-binding</keyword>
<dbReference type="SUPFAM" id="SSF46689">
    <property type="entry name" value="Homeodomain-like"/>
    <property type="match status" value="2"/>
</dbReference>
<keyword evidence="4" id="KW-0812">Transmembrane</keyword>
<dbReference type="PROSITE" id="PS01124">
    <property type="entry name" value="HTH_ARAC_FAMILY_2"/>
    <property type="match status" value="1"/>
</dbReference>
<evidence type="ECO:0000256" key="4">
    <source>
        <dbReference type="SAM" id="Phobius"/>
    </source>
</evidence>
<dbReference type="Proteomes" id="UP001596250">
    <property type="component" value="Unassembled WGS sequence"/>
</dbReference>
<evidence type="ECO:0000313" key="6">
    <source>
        <dbReference type="EMBL" id="MFC5989130.1"/>
    </source>
</evidence>
<name>A0ABW1IVH8_9BACL</name>
<organism evidence="6 7">
    <name type="scientific">Marinicrinis lubricantis</name>
    <dbReference type="NCBI Taxonomy" id="2086470"/>
    <lineage>
        <taxon>Bacteria</taxon>
        <taxon>Bacillati</taxon>
        <taxon>Bacillota</taxon>
        <taxon>Bacilli</taxon>
        <taxon>Bacillales</taxon>
        <taxon>Paenibacillaceae</taxon>
    </lineage>
</organism>
<sequence>MNRHSLYTKMVLFGCAVSIIPLIALGFFSYMKSSNSIQSHVIKSNIHTMNQINAGIEQILRTVDYTMNYVINTNIVQEAIYQKLSYRDFQLYNHLANEMSLLQSQETKVTDVILISKLSGWLVNNRGLYDLESYEYKEILMELSEGHTKTTWNVLETRKLGSSDNLVSGCDYTITLSKRMNMYITEERGVIIATIPACSLAEIINVPSEQEAMVVDARNRIIIHPDKDKIGMRLTDLGYISEYQLGRLSDASGQFLSEDSKHPISVTYVKSSYNDWTYISFTEMSEMTKESRSIGWFTIYLCLLIIGITVLFVWLGSRKVYSPIYKMFREISERVPVYKKSNKNEIQIINDHIRELFHSNTKLTSELSRNSEQIKSIFLHKMYLGNGKISETEDKLKRFGLTEQISRWKQFAVITLQIDLIENTRFEADDLDLLLFAINNIIEEMVPASDRLPTIIIDQTHVTLLGSHDQSVDGFKDVVYKLTENIQQNVRAYLDLDVSIGISLPFHDFHKVSRAYREGVEALRHRMKLGKGVIIPYSSLNAGHHSNVYFYPKQLENELMDAIRLADEKRAHETLKQWLDEVFLKDRTPHEYQISLICLLNEFMIVMQEAGISQTSPAEEEGSYYEQLLQLYISSEIETWFRNKIIAPMINVFQDRQASQYHNISEQIIDIIQKEYDKDLTLDECASRLHYNVFYLSSIFKKETGLTFSEYLANYRLNKAKKWLVETELPIKEIAERLTYNNPQNFIRYFRKQEGMTPGQYRKNYSGRKE</sequence>
<evidence type="ECO:0000313" key="7">
    <source>
        <dbReference type="Proteomes" id="UP001596250"/>
    </source>
</evidence>